<evidence type="ECO:0000313" key="9">
    <source>
        <dbReference type="EMBL" id="MDX3037728.1"/>
    </source>
</evidence>
<dbReference type="Gene3D" id="3.30.200.20">
    <property type="entry name" value="Phosphorylase Kinase, domain 1"/>
    <property type="match status" value="1"/>
</dbReference>
<dbReference type="InterPro" id="IPR008271">
    <property type="entry name" value="Ser/Thr_kinase_AS"/>
</dbReference>
<dbReference type="Proteomes" id="UP001282474">
    <property type="component" value="Unassembled WGS sequence"/>
</dbReference>
<gene>
    <name evidence="8" type="ORF">IHE70_05855</name>
    <name evidence="9" type="ORF">PV383_11175</name>
</gene>
<comment type="similarity">
    <text evidence="1">Belongs to the protein kinase superfamily. STE Ser/Thr protein kinase family. STE20 subfamily.</text>
</comment>
<evidence type="ECO:0000256" key="3">
    <source>
        <dbReference type="ARBA" id="ARBA00022840"/>
    </source>
</evidence>
<evidence type="ECO:0000256" key="4">
    <source>
        <dbReference type="PROSITE-ProRule" id="PRU10141"/>
    </source>
</evidence>
<dbReference type="InterPro" id="IPR011009">
    <property type="entry name" value="Kinase-like_dom_sf"/>
</dbReference>
<feature type="transmembrane region" description="Helical" evidence="6">
    <location>
        <begin position="302"/>
        <end position="324"/>
    </location>
</feature>
<evidence type="ECO:0000313" key="11">
    <source>
        <dbReference type="Proteomes" id="UP001282474"/>
    </source>
</evidence>
<dbReference type="GO" id="GO:0005524">
    <property type="term" value="F:ATP binding"/>
    <property type="evidence" value="ECO:0007669"/>
    <property type="project" value="UniProtKB-UniRule"/>
</dbReference>
<dbReference type="Gene3D" id="1.10.510.10">
    <property type="entry name" value="Transferase(Phosphotransferase) domain 1"/>
    <property type="match status" value="1"/>
</dbReference>
<dbReference type="PROSITE" id="PS50011">
    <property type="entry name" value="PROTEIN_KINASE_DOM"/>
    <property type="match status" value="1"/>
</dbReference>
<keyword evidence="2 4" id="KW-0547">Nucleotide-binding</keyword>
<keyword evidence="6" id="KW-1133">Transmembrane helix</keyword>
<evidence type="ECO:0000256" key="5">
    <source>
        <dbReference type="SAM" id="MobiDB-lite"/>
    </source>
</evidence>
<evidence type="ECO:0000256" key="2">
    <source>
        <dbReference type="ARBA" id="ARBA00022741"/>
    </source>
</evidence>
<dbReference type="CDD" id="cd14014">
    <property type="entry name" value="STKc_PknB_like"/>
    <property type="match status" value="1"/>
</dbReference>
<organism evidence="8 10">
    <name type="scientific">Streptomyces caniscabiei</name>
    <dbReference type="NCBI Taxonomy" id="2746961"/>
    <lineage>
        <taxon>Bacteria</taxon>
        <taxon>Bacillati</taxon>
        <taxon>Actinomycetota</taxon>
        <taxon>Actinomycetes</taxon>
        <taxon>Kitasatosporales</taxon>
        <taxon>Streptomycetaceae</taxon>
        <taxon>Streptomyces</taxon>
    </lineage>
</organism>
<sequence length="498" mass="54719">MSWGSTPQDATAGRRVIADRYELREKLGAGGMGAVWAARDVRFGRVVAVKEAHVRYRTGPDRVVREATAAMRVKHPSVVTVHDVVEEGGNLWIVMEHIQGESLKARLAREGSIREVEAARIGLAVVEGLRAAHAKGVLHRDIKPANVLIEFDGRVVLTDFGIADIADDVTLTETGDIVGSRGYIAPERWRGERAEAASDLWAVGVLLFEMVEGWSPYKRETMVESIAALIEGVPDLQKAARLGPIITSLLDDQPTRRPAVEEIVAALRKVIGDKDARPGNGSANEQRQVGADRGLRIPKPGLTAWIGISLAVGLVVSTLVYGMVTDRDAYPRHPKTSGSPKTSVPSPTATNRLIHVREKAFTLDIPSGYAAKPKNTNGQYVYVKGKLKIIVTGGRDGASQFSNDPVTYQKDEEFELQPWRDSTWGSVTDLRQIENKNYPIATGAFTWTTADGEEVYARNNAILAHDRYHVILVMGPEQQREQIDHLHDQVVKTYKPRG</sequence>
<comment type="caution">
    <text evidence="8">The sequence shown here is derived from an EMBL/GenBank/DDBJ whole genome shotgun (WGS) entry which is preliminary data.</text>
</comment>
<feature type="compositionally biased region" description="Polar residues" evidence="5">
    <location>
        <begin position="336"/>
        <end position="348"/>
    </location>
</feature>
<dbReference type="EMBL" id="JARAWJ010000006">
    <property type="protein sequence ID" value="MDX3037728.1"/>
    <property type="molecule type" value="Genomic_DNA"/>
</dbReference>
<reference evidence="8" key="1">
    <citation type="submission" date="2020-09" db="EMBL/GenBank/DDBJ databases">
        <title>Streptomyces canutascabiei sp. nov., which causes potato common scab and is distributed across the world.</title>
        <authorList>
            <person name="Nguyen H.P."/>
            <person name="Weisberg A.J."/>
            <person name="Chang J.H."/>
            <person name="Clarke C.R."/>
        </authorList>
    </citation>
    <scope>NUCLEOTIDE SEQUENCE</scope>
    <source>
        <strain evidence="8">ID-01-6.2a</strain>
    </source>
</reference>
<evidence type="ECO:0000259" key="7">
    <source>
        <dbReference type="PROSITE" id="PS50011"/>
    </source>
</evidence>
<feature type="domain" description="Protein kinase" evidence="7">
    <location>
        <begin position="21"/>
        <end position="271"/>
    </location>
</feature>
<protein>
    <submittedName>
        <fullName evidence="8 9">Serine/threonine-protein kinase</fullName>
    </submittedName>
</protein>
<feature type="binding site" evidence="4">
    <location>
        <position position="50"/>
    </location>
    <ligand>
        <name>ATP</name>
        <dbReference type="ChEBI" id="CHEBI:30616"/>
    </ligand>
</feature>
<keyword evidence="8" id="KW-0723">Serine/threonine-protein kinase</keyword>
<keyword evidence="8" id="KW-0418">Kinase</keyword>
<dbReference type="AlphaFoldDB" id="A0A927QDX4"/>
<dbReference type="PANTHER" id="PTHR45832">
    <property type="entry name" value="SERINE/THREONINE-PROTEIN KINASE SAMKA-RELATED-RELATED"/>
    <property type="match status" value="1"/>
</dbReference>
<keyword evidence="8" id="KW-0808">Transferase</keyword>
<dbReference type="SUPFAM" id="SSF56112">
    <property type="entry name" value="Protein kinase-like (PK-like)"/>
    <property type="match status" value="1"/>
</dbReference>
<dbReference type="InterPro" id="IPR017441">
    <property type="entry name" value="Protein_kinase_ATP_BS"/>
</dbReference>
<dbReference type="PROSITE" id="PS00108">
    <property type="entry name" value="PROTEIN_KINASE_ST"/>
    <property type="match status" value="1"/>
</dbReference>
<dbReference type="SMART" id="SM00220">
    <property type="entry name" value="S_TKc"/>
    <property type="match status" value="1"/>
</dbReference>
<dbReference type="RefSeq" id="WP_158512236.1">
    <property type="nucleotide sequence ID" value="NZ_CP119182.1"/>
</dbReference>
<keyword evidence="6" id="KW-0472">Membrane</keyword>
<evidence type="ECO:0000256" key="6">
    <source>
        <dbReference type="SAM" id="Phobius"/>
    </source>
</evidence>
<dbReference type="Proteomes" id="UP000661025">
    <property type="component" value="Unassembled WGS sequence"/>
</dbReference>
<dbReference type="PANTHER" id="PTHR45832:SF22">
    <property type="entry name" value="SERINE_THREONINE-PROTEIN KINASE SAMKA-RELATED"/>
    <property type="match status" value="1"/>
</dbReference>
<accession>A0A927QDX4</accession>
<keyword evidence="3 4" id="KW-0067">ATP-binding</keyword>
<dbReference type="InterPro" id="IPR051931">
    <property type="entry name" value="PAK3-like"/>
</dbReference>
<dbReference type="GO" id="GO:0004674">
    <property type="term" value="F:protein serine/threonine kinase activity"/>
    <property type="evidence" value="ECO:0007669"/>
    <property type="project" value="UniProtKB-KW"/>
</dbReference>
<dbReference type="Pfam" id="PF00069">
    <property type="entry name" value="Pkinase"/>
    <property type="match status" value="1"/>
</dbReference>
<keyword evidence="11" id="KW-1185">Reference proteome</keyword>
<dbReference type="EMBL" id="JACYXT010000002">
    <property type="protein sequence ID" value="MBD9722771.1"/>
    <property type="molecule type" value="Genomic_DNA"/>
</dbReference>
<dbReference type="GeneID" id="79930832"/>
<feature type="region of interest" description="Disordered" evidence="5">
    <location>
        <begin position="328"/>
        <end position="348"/>
    </location>
</feature>
<reference evidence="9 11" key="2">
    <citation type="journal article" date="2023" name="Microb. Genom.">
        <title>Mesoterricola silvestris gen. nov., sp. nov., Mesoterricola sediminis sp. nov., Geothrix oryzae sp. nov., Geothrix edaphica sp. nov., Geothrix rubra sp. nov., and Geothrix limicola sp. nov., six novel members of Acidobacteriota isolated from soils.</title>
        <authorList>
            <person name="Weisberg A.J."/>
            <person name="Pearce E."/>
            <person name="Kramer C.G."/>
            <person name="Chang J.H."/>
            <person name="Clarke C.R."/>
        </authorList>
    </citation>
    <scope>NUCLEOTIDE SEQUENCE [LARGE SCALE GENOMIC DNA]</scope>
    <source>
        <strain evidence="9 11">NE20-4-1</strain>
    </source>
</reference>
<evidence type="ECO:0000313" key="10">
    <source>
        <dbReference type="Proteomes" id="UP000661025"/>
    </source>
</evidence>
<keyword evidence="6" id="KW-0812">Transmembrane</keyword>
<dbReference type="PROSITE" id="PS00107">
    <property type="entry name" value="PROTEIN_KINASE_ATP"/>
    <property type="match status" value="1"/>
</dbReference>
<proteinExistence type="inferred from homology"/>
<name>A0A927QDX4_9ACTN</name>
<evidence type="ECO:0000313" key="8">
    <source>
        <dbReference type="EMBL" id="MBD9722771.1"/>
    </source>
</evidence>
<dbReference type="InterPro" id="IPR000719">
    <property type="entry name" value="Prot_kinase_dom"/>
</dbReference>
<evidence type="ECO:0000256" key="1">
    <source>
        <dbReference type="ARBA" id="ARBA00008874"/>
    </source>
</evidence>